<dbReference type="SUPFAM" id="SSF51182">
    <property type="entry name" value="RmlC-like cupins"/>
    <property type="match status" value="1"/>
</dbReference>
<dbReference type="EMBL" id="MU853358">
    <property type="protein sequence ID" value="KAK4109192.1"/>
    <property type="molecule type" value="Genomic_DNA"/>
</dbReference>
<dbReference type="Proteomes" id="UP001302812">
    <property type="component" value="Unassembled WGS sequence"/>
</dbReference>
<gene>
    <name evidence="2" type="ORF">N656DRAFT_792124</name>
</gene>
<keyword evidence="3" id="KW-1185">Reference proteome</keyword>
<feature type="domain" description="DUF985" evidence="1">
    <location>
        <begin position="7"/>
        <end position="103"/>
    </location>
</feature>
<evidence type="ECO:0000259" key="1">
    <source>
        <dbReference type="Pfam" id="PF06172"/>
    </source>
</evidence>
<sequence length="128" mass="13973">MTQRTAQEVITQLNLIPNIEKGYYLETFRDTSNVTSTTTTPSGGASADGFSRWHRLLDAAEVWHYYAGAPLTLFLARDDGSPVREIVLGPDVFQGQRPQVVVPISATVAPGFELSGSEMAAEDWMPNA</sequence>
<proteinExistence type="predicted"/>
<dbReference type="InterPro" id="IPR014710">
    <property type="entry name" value="RmlC-like_jellyroll"/>
</dbReference>
<dbReference type="Pfam" id="PF06172">
    <property type="entry name" value="Cupin_5"/>
    <property type="match status" value="1"/>
</dbReference>
<dbReference type="AlphaFoldDB" id="A0AAN6QM28"/>
<reference evidence="2" key="2">
    <citation type="submission" date="2023-05" db="EMBL/GenBank/DDBJ databases">
        <authorList>
            <consortium name="Lawrence Berkeley National Laboratory"/>
            <person name="Steindorff A."/>
            <person name="Hensen N."/>
            <person name="Bonometti L."/>
            <person name="Westerberg I."/>
            <person name="Brannstrom I.O."/>
            <person name="Guillou S."/>
            <person name="Cros-Aarteil S."/>
            <person name="Calhoun S."/>
            <person name="Haridas S."/>
            <person name="Kuo A."/>
            <person name="Mondo S."/>
            <person name="Pangilinan J."/>
            <person name="Riley R."/>
            <person name="Labutti K."/>
            <person name="Andreopoulos B."/>
            <person name="Lipzen A."/>
            <person name="Chen C."/>
            <person name="Yanf M."/>
            <person name="Daum C."/>
            <person name="Ng V."/>
            <person name="Clum A."/>
            <person name="Ohm R."/>
            <person name="Martin F."/>
            <person name="Silar P."/>
            <person name="Natvig D."/>
            <person name="Lalanne C."/>
            <person name="Gautier V."/>
            <person name="Ament-Velasquez S.L."/>
            <person name="Kruys A."/>
            <person name="Hutchinson M.I."/>
            <person name="Powell A.J."/>
            <person name="Barry K."/>
            <person name="Miller A.N."/>
            <person name="Grigoriev I.V."/>
            <person name="Debuchy R."/>
            <person name="Gladieux P."/>
            <person name="Thoren M.H."/>
            <person name="Johannesson H."/>
        </authorList>
    </citation>
    <scope>NUCLEOTIDE SEQUENCE</scope>
    <source>
        <strain evidence="2">CBS 508.74</strain>
    </source>
</reference>
<dbReference type="InterPro" id="IPR009327">
    <property type="entry name" value="Cupin_DUF985"/>
</dbReference>
<dbReference type="CDD" id="cd06121">
    <property type="entry name" value="cupin_YML079wp"/>
    <property type="match status" value="1"/>
</dbReference>
<organism evidence="2 3">
    <name type="scientific">Canariomyces notabilis</name>
    <dbReference type="NCBI Taxonomy" id="2074819"/>
    <lineage>
        <taxon>Eukaryota</taxon>
        <taxon>Fungi</taxon>
        <taxon>Dikarya</taxon>
        <taxon>Ascomycota</taxon>
        <taxon>Pezizomycotina</taxon>
        <taxon>Sordariomycetes</taxon>
        <taxon>Sordariomycetidae</taxon>
        <taxon>Sordariales</taxon>
        <taxon>Chaetomiaceae</taxon>
        <taxon>Canariomyces</taxon>
    </lineage>
</organism>
<dbReference type="InterPro" id="IPR011051">
    <property type="entry name" value="RmlC_Cupin_sf"/>
</dbReference>
<dbReference type="InterPro" id="IPR039935">
    <property type="entry name" value="YML079W-like"/>
</dbReference>
<accession>A0AAN6QM28</accession>
<reference evidence="2" key="1">
    <citation type="journal article" date="2023" name="Mol. Phylogenet. Evol.">
        <title>Genome-scale phylogeny and comparative genomics of the fungal order Sordariales.</title>
        <authorList>
            <person name="Hensen N."/>
            <person name="Bonometti L."/>
            <person name="Westerberg I."/>
            <person name="Brannstrom I.O."/>
            <person name="Guillou S."/>
            <person name="Cros-Aarteil S."/>
            <person name="Calhoun S."/>
            <person name="Haridas S."/>
            <person name="Kuo A."/>
            <person name="Mondo S."/>
            <person name="Pangilinan J."/>
            <person name="Riley R."/>
            <person name="LaButti K."/>
            <person name="Andreopoulos B."/>
            <person name="Lipzen A."/>
            <person name="Chen C."/>
            <person name="Yan M."/>
            <person name="Daum C."/>
            <person name="Ng V."/>
            <person name="Clum A."/>
            <person name="Steindorff A."/>
            <person name="Ohm R.A."/>
            <person name="Martin F."/>
            <person name="Silar P."/>
            <person name="Natvig D.O."/>
            <person name="Lalanne C."/>
            <person name="Gautier V."/>
            <person name="Ament-Velasquez S.L."/>
            <person name="Kruys A."/>
            <person name="Hutchinson M.I."/>
            <person name="Powell A.J."/>
            <person name="Barry K."/>
            <person name="Miller A.N."/>
            <person name="Grigoriev I.V."/>
            <person name="Debuchy R."/>
            <person name="Gladieux P."/>
            <person name="Hiltunen Thoren M."/>
            <person name="Johannesson H."/>
        </authorList>
    </citation>
    <scope>NUCLEOTIDE SEQUENCE</scope>
    <source>
        <strain evidence="2">CBS 508.74</strain>
    </source>
</reference>
<dbReference type="RefSeq" id="XP_064666762.1">
    <property type="nucleotide sequence ID" value="XM_064817041.1"/>
</dbReference>
<name>A0AAN6QM28_9PEZI</name>
<dbReference type="PANTHER" id="PTHR33387:SF3">
    <property type="entry name" value="DUF985 DOMAIN-CONTAINING PROTEIN"/>
    <property type="match status" value="1"/>
</dbReference>
<dbReference type="GeneID" id="89941166"/>
<protein>
    <recommendedName>
        <fullName evidence="1">DUF985 domain-containing protein</fullName>
    </recommendedName>
</protein>
<dbReference type="Gene3D" id="2.60.120.10">
    <property type="entry name" value="Jelly Rolls"/>
    <property type="match status" value="1"/>
</dbReference>
<comment type="caution">
    <text evidence="2">The sequence shown here is derived from an EMBL/GenBank/DDBJ whole genome shotgun (WGS) entry which is preliminary data.</text>
</comment>
<evidence type="ECO:0000313" key="3">
    <source>
        <dbReference type="Proteomes" id="UP001302812"/>
    </source>
</evidence>
<evidence type="ECO:0000313" key="2">
    <source>
        <dbReference type="EMBL" id="KAK4109192.1"/>
    </source>
</evidence>
<dbReference type="PANTHER" id="PTHR33387">
    <property type="entry name" value="RMLC-LIKE JELLY ROLL FOLD PROTEIN"/>
    <property type="match status" value="1"/>
</dbReference>